<dbReference type="PANTHER" id="PTHR43884:SF12">
    <property type="entry name" value="ISOVALERYL-COA DEHYDROGENASE, MITOCHONDRIAL-RELATED"/>
    <property type="match status" value="1"/>
</dbReference>
<dbReference type="Gene3D" id="1.10.540.10">
    <property type="entry name" value="Acyl-CoA dehydrogenase/oxidase, N-terminal domain"/>
    <property type="match status" value="1"/>
</dbReference>
<evidence type="ECO:0000256" key="5">
    <source>
        <dbReference type="ARBA" id="ARBA00023002"/>
    </source>
</evidence>
<name>A0ABQ4FLV0_9ACTN</name>
<comment type="catalytic activity">
    <reaction evidence="12">
        <text>dibenzothiophene 5-oxide + FMNH2 + O2 = dibenzothiophene 5,5-dioxide + FMN + H2O + H(+)</text>
        <dbReference type="Rhea" id="RHEA:49080"/>
        <dbReference type="ChEBI" id="CHEBI:15377"/>
        <dbReference type="ChEBI" id="CHEBI:15378"/>
        <dbReference type="ChEBI" id="CHEBI:15379"/>
        <dbReference type="ChEBI" id="CHEBI:23683"/>
        <dbReference type="ChEBI" id="CHEBI:57618"/>
        <dbReference type="ChEBI" id="CHEBI:58210"/>
        <dbReference type="ChEBI" id="CHEBI:90356"/>
    </reaction>
</comment>
<comment type="caution">
    <text evidence="18">The sequence shown here is derived from an EMBL/GenBank/DDBJ whole genome shotgun (WGS) entry which is preliminary data.</text>
</comment>
<dbReference type="PIRSF" id="PIRSF016578">
    <property type="entry name" value="HsaA"/>
    <property type="match status" value="1"/>
</dbReference>
<evidence type="ECO:0000313" key="19">
    <source>
        <dbReference type="Proteomes" id="UP000651728"/>
    </source>
</evidence>
<comment type="similarity">
    <text evidence="8">Belongs to the DszC flavin monooxygenase family.</text>
</comment>
<feature type="domain" description="Acyl-CoA oxidase/dehydrogenase middle" evidence="15">
    <location>
        <begin position="158"/>
        <end position="238"/>
    </location>
</feature>
<dbReference type="InterPro" id="IPR037069">
    <property type="entry name" value="AcylCoA_DH/ox_N_sf"/>
</dbReference>
<dbReference type="Gene3D" id="2.40.110.10">
    <property type="entry name" value="Butyryl-CoA Dehydrogenase, subunit A, domain 2"/>
    <property type="match status" value="1"/>
</dbReference>
<dbReference type="SUPFAM" id="SSF47203">
    <property type="entry name" value="Acyl-CoA dehydrogenase C-terminal domain-like"/>
    <property type="match status" value="1"/>
</dbReference>
<comment type="pathway">
    <text evidence="7">Sulfur metabolism; dibenzothiophene degradation.</text>
</comment>
<comment type="subcellular location">
    <subcellularLocation>
        <location evidence="1">Cytoplasm</location>
    </subcellularLocation>
</comment>
<evidence type="ECO:0000256" key="14">
    <source>
        <dbReference type="SAM" id="MobiDB-lite"/>
    </source>
</evidence>
<keyword evidence="6" id="KW-0503">Monooxygenase</keyword>
<dbReference type="InterPro" id="IPR009100">
    <property type="entry name" value="AcylCoA_DH/oxidase_NM_dom_sf"/>
</dbReference>
<evidence type="ECO:0000256" key="2">
    <source>
        <dbReference type="ARBA" id="ARBA00022630"/>
    </source>
</evidence>
<keyword evidence="5" id="KW-0560">Oxidoreductase</keyword>
<accession>A0ABQ4FLV0</accession>
<evidence type="ECO:0000256" key="9">
    <source>
        <dbReference type="ARBA" id="ARBA00034328"/>
    </source>
</evidence>
<evidence type="ECO:0000256" key="1">
    <source>
        <dbReference type="ARBA" id="ARBA00004496"/>
    </source>
</evidence>
<keyword evidence="2" id="KW-0285">Flavoprotein</keyword>
<dbReference type="PANTHER" id="PTHR43884">
    <property type="entry name" value="ACYL-COA DEHYDROGENASE"/>
    <property type="match status" value="1"/>
</dbReference>
<dbReference type="Gene3D" id="1.20.140.10">
    <property type="entry name" value="Butyryl-CoA Dehydrogenase, subunit A, domain 3"/>
    <property type="match status" value="1"/>
</dbReference>
<evidence type="ECO:0000256" key="13">
    <source>
        <dbReference type="ARBA" id="ARBA00049456"/>
    </source>
</evidence>
<evidence type="ECO:0000256" key="6">
    <source>
        <dbReference type="ARBA" id="ARBA00023033"/>
    </source>
</evidence>
<dbReference type="InterPro" id="IPR046373">
    <property type="entry name" value="Acyl-CoA_Oxase/DH_mid-dom_sf"/>
</dbReference>
<comment type="catalytic activity">
    <reaction evidence="13">
        <text>dibenzothiophene + 2 FMNH2 + 2 O2 = dibenzothiophene 5,5-dioxide + 2 FMN + 2 H2O + 2 H(+)</text>
        <dbReference type="Rhea" id="RHEA:49072"/>
        <dbReference type="ChEBI" id="CHEBI:15377"/>
        <dbReference type="ChEBI" id="CHEBI:15378"/>
        <dbReference type="ChEBI" id="CHEBI:15379"/>
        <dbReference type="ChEBI" id="CHEBI:23681"/>
        <dbReference type="ChEBI" id="CHEBI:57618"/>
        <dbReference type="ChEBI" id="CHEBI:58210"/>
        <dbReference type="ChEBI" id="CHEBI:90356"/>
        <dbReference type="EC" id="1.14.14.21"/>
    </reaction>
</comment>
<dbReference type="Pfam" id="PF02770">
    <property type="entry name" value="Acyl-CoA_dh_M"/>
    <property type="match status" value="1"/>
</dbReference>
<keyword evidence="4" id="KW-0547">Nucleotide-binding</keyword>
<evidence type="ECO:0000256" key="3">
    <source>
        <dbReference type="ARBA" id="ARBA00022643"/>
    </source>
</evidence>
<evidence type="ECO:0000256" key="10">
    <source>
        <dbReference type="ARBA" id="ARBA00034345"/>
    </source>
</evidence>
<keyword evidence="19" id="KW-1185">Reference proteome</keyword>
<dbReference type="Pfam" id="PF02771">
    <property type="entry name" value="Acyl-CoA_dh_N"/>
    <property type="match status" value="1"/>
</dbReference>
<comment type="catalytic activity">
    <reaction evidence="11">
        <text>dibenzothiophene + FMNH2 + O2 = dibenzothiophene 5-oxide + FMN + H2O + H(+)</text>
        <dbReference type="Rhea" id="RHEA:49076"/>
        <dbReference type="ChEBI" id="CHEBI:15377"/>
        <dbReference type="ChEBI" id="CHEBI:15378"/>
        <dbReference type="ChEBI" id="CHEBI:15379"/>
        <dbReference type="ChEBI" id="CHEBI:23681"/>
        <dbReference type="ChEBI" id="CHEBI:23683"/>
        <dbReference type="ChEBI" id="CHEBI:57618"/>
        <dbReference type="ChEBI" id="CHEBI:58210"/>
    </reaction>
</comment>
<sequence>MSADGAQAGAQDGAHSQRAADLGAPVTPQGRVLADLLAEYVERVRDEAGANDRAGAFPYETFDGFAKDGVLGGTVPAELGGLGVGRLYDVAVALRTLAEADASAALALHVQFSRGLTLTYEWRHGSPSARALAERLLRSMATGEAVVCGALKDSPGVVTELVPDGSGGWLLSGRKTLVSLAPIGTHFFVHAQRRADGRPAGLVVPLVRRDSPGLRVLDTWDGLGMRASGTADIAFDACPVAAGDVLERSQVNARDDAVLAGQTVSSITMLGIYAGVAQAARDIATGVAARRPGPPPAAVRTLVAETDARLYALRATAGAALVNADAWSADRSGDPAERGRAMMTPFQCAKMTVNTLALGIVNDCLTLAGGAAYSADHPLARLSRDVRAGWFMQPYTYVDGVDYLSGQALGLERDNDYMSFRALGPRARQ</sequence>
<protein>
    <recommendedName>
        <fullName evidence="10">Dibenzothiophene monooxygenase</fullName>
        <ecNumber evidence="9">1.14.14.21</ecNumber>
    </recommendedName>
</protein>
<evidence type="ECO:0000256" key="12">
    <source>
        <dbReference type="ARBA" id="ARBA00048445"/>
    </source>
</evidence>
<evidence type="ECO:0000259" key="15">
    <source>
        <dbReference type="Pfam" id="PF02770"/>
    </source>
</evidence>
<evidence type="ECO:0000256" key="4">
    <source>
        <dbReference type="ARBA" id="ARBA00022741"/>
    </source>
</evidence>
<dbReference type="EC" id="1.14.14.21" evidence="9"/>
<dbReference type="CDD" id="cd00567">
    <property type="entry name" value="ACAD"/>
    <property type="match status" value="1"/>
</dbReference>
<proteinExistence type="inferred from homology"/>
<dbReference type="InterPro" id="IPR006091">
    <property type="entry name" value="Acyl-CoA_Oxase/DH_mid-dom"/>
</dbReference>
<dbReference type="Pfam" id="PF08028">
    <property type="entry name" value="Acyl-CoA_dh_2"/>
    <property type="match status" value="1"/>
</dbReference>
<evidence type="ECO:0000259" key="16">
    <source>
        <dbReference type="Pfam" id="PF02771"/>
    </source>
</evidence>
<feature type="domain" description="Acyl-CoA dehydrogenase C-terminal" evidence="17">
    <location>
        <begin position="275"/>
        <end position="389"/>
    </location>
</feature>
<dbReference type="Proteomes" id="UP000651728">
    <property type="component" value="Unassembled WGS sequence"/>
</dbReference>
<feature type="domain" description="Acyl-CoA dehydrogenase/oxidase N-terminal" evidence="16">
    <location>
        <begin position="33"/>
        <end position="144"/>
    </location>
</feature>
<gene>
    <name evidence="18" type="ORF">Mam01_59670</name>
</gene>
<evidence type="ECO:0000259" key="17">
    <source>
        <dbReference type="Pfam" id="PF08028"/>
    </source>
</evidence>
<organism evidence="18 19">
    <name type="scientific">Microbispora amethystogenes</name>
    <dbReference type="NCBI Taxonomy" id="1427754"/>
    <lineage>
        <taxon>Bacteria</taxon>
        <taxon>Bacillati</taxon>
        <taxon>Actinomycetota</taxon>
        <taxon>Actinomycetes</taxon>
        <taxon>Streptosporangiales</taxon>
        <taxon>Streptosporangiaceae</taxon>
        <taxon>Microbispora</taxon>
    </lineage>
</organism>
<dbReference type="RefSeq" id="WP_204288496.1">
    <property type="nucleotide sequence ID" value="NZ_BAABEJ010000004.1"/>
</dbReference>
<evidence type="ECO:0000256" key="7">
    <source>
        <dbReference type="ARBA" id="ARBA00034307"/>
    </source>
</evidence>
<dbReference type="SUPFAM" id="SSF56645">
    <property type="entry name" value="Acyl-CoA dehydrogenase NM domain-like"/>
    <property type="match status" value="1"/>
</dbReference>
<evidence type="ECO:0000313" key="18">
    <source>
        <dbReference type="EMBL" id="GIH35803.1"/>
    </source>
</evidence>
<feature type="compositionally biased region" description="Low complexity" evidence="14">
    <location>
        <begin position="1"/>
        <end position="14"/>
    </location>
</feature>
<dbReference type="InterPro" id="IPR036250">
    <property type="entry name" value="AcylCo_DH-like_C"/>
</dbReference>
<dbReference type="EMBL" id="BOOB01000050">
    <property type="protein sequence ID" value="GIH35803.1"/>
    <property type="molecule type" value="Genomic_DNA"/>
</dbReference>
<dbReference type="InterPro" id="IPR013107">
    <property type="entry name" value="Acyl-CoA_DH_C"/>
</dbReference>
<keyword evidence="3" id="KW-0288">FMN</keyword>
<feature type="region of interest" description="Disordered" evidence="14">
    <location>
        <begin position="1"/>
        <end position="22"/>
    </location>
</feature>
<evidence type="ECO:0000256" key="11">
    <source>
        <dbReference type="ARBA" id="ARBA00047859"/>
    </source>
</evidence>
<dbReference type="InterPro" id="IPR013786">
    <property type="entry name" value="AcylCoA_DH/ox_N"/>
</dbReference>
<evidence type="ECO:0000256" key="8">
    <source>
        <dbReference type="ARBA" id="ARBA00034317"/>
    </source>
</evidence>
<reference evidence="18 19" key="1">
    <citation type="submission" date="2021-01" db="EMBL/GenBank/DDBJ databases">
        <title>Whole genome shotgun sequence of Microbispora amethystogenes NBRC 101907.</title>
        <authorList>
            <person name="Komaki H."/>
            <person name="Tamura T."/>
        </authorList>
    </citation>
    <scope>NUCLEOTIDE SEQUENCE [LARGE SCALE GENOMIC DNA]</scope>
    <source>
        <strain evidence="18 19">NBRC 101907</strain>
    </source>
</reference>